<dbReference type="EMBL" id="CP016076">
    <property type="protein sequence ID" value="APU15013.1"/>
    <property type="molecule type" value="Genomic_DNA"/>
</dbReference>
<organism evidence="5 6">
    <name type="scientific">Actinoalloteichus fjordicus</name>
    <dbReference type="NCBI Taxonomy" id="1612552"/>
    <lineage>
        <taxon>Bacteria</taxon>
        <taxon>Bacillati</taxon>
        <taxon>Actinomycetota</taxon>
        <taxon>Actinomycetes</taxon>
        <taxon>Pseudonocardiales</taxon>
        <taxon>Pseudonocardiaceae</taxon>
        <taxon>Actinoalloteichus</taxon>
    </lineage>
</organism>
<feature type="signal peptide" evidence="3">
    <location>
        <begin position="1"/>
        <end position="27"/>
    </location>
</feature>
<feature type="compositionally biased region" description="Polar residues" evidence="2">
    <location>
        <begin position="275"/>
        <end position="289"/>
    </location>
</feature>
<protein>
    <submittedName>
        <fullName evidence="5">Poly(3-hydroxybutyrate) depolymerase</fullName>
    </submittedName>
</protein>
<dbReference type="InterPro" id="IPR029058">
    <property type="entry name" value="AB_hydrolase_fold"/>
</dbReference>
<feature type="compositionally biased region" description="Low complexity" evidence="2">
    <location>
        <begin position="34"/>
        <end position="49"/>
    </location>
</feature>
<dbReference type="PROSITE" id="PS51257">
    <property type="entry name" value="PROKAR_LIPOPROTEIN"/>
    <property type="match status" value="1"/>
</dbReference>
<dbReference type="GO" id="GO:0006508">
    <property type="term" value="P:proteolysis"/>
    <property type="evidence" value="ECO:0007669"/>
    <property type="project" value="InterPro"/>
</dbReference>
<feature type="region of interest" description="Disordered" evidence="2">
    <location>
        <begin position="24"/>
        <end position="50"/>
    </location>
</feature>
<evidence type="ECO:0000259" key="4">
    <source>
        <dbReference type="Pfam" id="PF00326"/>
    </source>
</evidence>
<keyword evidence="6" id="KW-1185">Reference proteome</keyword>
<accession>A0AAC9LC10</accession>
<evidence type="ECO:0000313" key="6">
    <source>
        <dbReference type="Proteomes" id="UP000185511"/>
    </source>
</evidence>
<feature type="domain" description="Peptidase S9 prolyl oligopeptidase catalytic" evidence="4">
    <location>
        <begin position="147"/>
        <end position="194"/>
    </location>
</feature>
<dbReference type="InterPro" id="IPR050955">
    <property type="entry name" value="Plant_Biomass_Hydrol_Est"/>
</dbReference>
<feature type="chain" id="PRO_5042236103" evidence="3">
    <location>
        <begin position="28"/>
        <end position="342"/>
    </location>
</feature>
<dbReference type="KEGG" id="acad:UA74_14785"/>
<dbReference type="PANTHER" id="PTHR43037:SF1">
    <property type="entry name" value="BLL1128 PROTEIN"/>
    <property type="match status" value="1"/>
</dbReference>
<proteinExistence type="predicted"/>
<dbReference type="GO" id="GO:0008236">
    <property type="term" value="F:serine-type peptidase activity"/>
    <property type="evidence" value="ECO:0007669"/>
    <property type="project" value="InterPro"/>
</dbReference>
<sequence>MVGLPQRCALAIAVTTALTACTAPEPAAPPAPADPAAAGEEAPAALRPATDAVTTLRDISVAGTPRSYRLRMAESPAEHPGRPLILVLHGKGGSAAEMERYSGLNAAADAHGVAAAYLQGANEGWGASPQPTALRPDPDADIDFARAVIDELTSTTQIDPDRVAVAGFSEGGLMALRLAAEHPDWFTAAASVAGQLPGPPVPVQPSGPIPLLSVYGDADPLRPIDGLTTPPEGTPPIGQEPPRPTISTADTVNAFCRAGGADEHRHEELPDTDQPDGTSLTRDTCTNPTTGLRVESIVVHGGGHTWPGGEFPNPPRTVGTTSRQLSAADAVVDFLLTSRSRR</sequence>
<dbReference type="SUPFAM" id="SSF53474">
    <property type="entry name" value="alpha/beta-Hydrolases"/>
    <property type="match status" value="1"/>
</dbReference>
<dbReference type="Gene3D" id="3.40.50.1820">
    <property type="entry name" value="alpha/beta hydrolase"/>
    <property type="match status" value="1"/>
</dbReference>
<gene>
    <name evidence="5" type="ORF">UA74_14785</name>
</gene>
<evidence type="ECO:0000313" key="5">
    <source>
        <dbReference type="EMBL" id="APU15013.1"/>
    </source>
</evidence>
<feature type="region of interest" description="Disordered" evidence="2">
    <location>
        <begin position="304"/>
        <end position="323"/>
    </location>
</feature>
<dbReference type="Proteomes" id="UP000185511">
    <property type="component" value="Chromosome"/>
</dbReference>
<dbReference type="PANTHER" id="PTHR43037">
    <property type="entry name" value="UNNAMED PRODUCT-RELATED"/>
    <property type="match status" value="1"/>
</dbReference>
<evidence type="ECO:0000256" key="1">
    <source>
        <dbReference type="ARBA" id="ARBA00022729"/>
    </source>
</evidence>
<dbReference type="RefSeq" id="WP_075740836.1">
    <property type="nucleotide sequence ID" value="NZ_CP016076.1"/>
</dbReference>
<feature type="region of interest" description="Disordered" evidence="2">
    <location>
        <begin position="261"/>
        <end position="289"/>
    </location>
</feature>
<dbReference type="InterPro" id="IPR001375">
    <property type="entry name" value="Peptidase_S9_cat"/>
</dbReference>
<dbReference type="AlphaFoldDB" id="A0AAC9LC10"/>
<dbReference type="Pfam" id="PF00326">
    <property type="entry name" value="Peptidase_S9"/>
    <property type="match status" value="1"/>
</dbReference>
<evidence type="ECO:0000256" key="2">
    <source>
        <dbReference type="SAM" id="MobiDB-lite"/>
    </source>
</evidence>
<reference evidence="6" key="1">
    <citation type="submission" date="2016-06" db="EMBL/GenBank/DDBJ databases">
        <title>Complete genome sequence of Actinoalloteichus fjordicus DSM 46855 (=ADI127-17), type strain of the new species Actinoalloteichus fjordicus.</title>
        <authorList>
            <person name="Ruckert C."/>
            <person name="Nouioui I."/>
            <person name="Willmese J."/>
            <person name="van Wezel G."/>
            <person name="Klenk H.-P."/>
            <person name="Kalinowski J."/>
            <person name="Zotchev S.B."/>
        </authorList>
    </citation>
    <scope>NUCLEOTIDE SEQUENCE [LARGE SCALE GENOMIC DNA]</scope>
    <source>
        <strain evidence="6">ADI127-7</strain>
    </source>
</reference>
<keyword evidence="1 3" id="KW-0732">Signal</keyword>
<evidence type="ECO:0000256" key="3">
    <source>
        <dbReference type="SAM" id="SignalP"/>
    </source>
</evidence>
<name>A0AAC9LC10_9PSEU</name>